<dbReference type="AlphaFoldDB" id="A0A415QF94"/>
<evidence type="ECO:0000256" key="1">
    <source>
        <dbReference type="SAM" id="Phobius"/>
    </source>
</evidence>
<proteinExistence type="predicted"/>
<feature type="transmembrane region" description="Helical" evidence="1">
    <location>
        <begin position="9"/>
        <end position="27"/>
    </location>
</feature>
<dbReference type="EMBL" id="QRPV01000020">
    <property type="protein sequence ID" value="RHM41500.1"/>
    <property type="molecule type" value="Genomic_DNA"/>
</dbReference>
<evidence type="ECO:0000313" key="3">
    <source>
        <dbReference type="Proteomes" id="UP000286038"/>
    </source>
</evidence>
<feature type="transmembrane region" description="Helical" evidence="1">
    <location>
        <begin position="105"/>
        <end position="126"/>
    </location>
</feature>
<keyword evidence="1" id="KW-1133">Transmembrane helix</keyword>
<comment type="caution">
    <text evidence="2">The sequence shown here is derived from an EMBL/GenBank/DDBJ whole genome shotgun (WGS) entry which is preliminary data.</text>
</comment>
<dbReference type="Pfam" id="PF14296">
    <property type="entry name" value="O-ag_pol_Wzy"/>
    <property type="match status" value="1"/>
</dbReference>
<protein>
    <submittedName>
        <fullName evidence="2">O-antigen polysaccharide polymerase Wzy</fullName>
    </submittedName>
</protein>
<gene>
    <name evidence="2" type="ORF">DWZ68_13605</name>
</gene>
<feature type="transmembrane region" description="Helical" evidence="1">
    <location>
        <begin position="259"/>
        <end position="282"/>
    </location>
</feature>
<organism evidence="2 3">
    <name type="scientific">Butyricimonas virosa</name>
    <dbReference type="NCBI Taxonomy" id="544645"/>
    <lineage>
        <taxon>Bacteria</taxon>
        <taxon>Pseudomonadati</taxon>
        <taxon>Bacteroidota</taxon>
        <taxon>Bacteroidia</taxon>
        <taxon>Bacteroidales</taxon>
        <taxon>Odoribacteraceae</taxon>
        <taxon>Butyricimonas</taxon>
    </lineage>
</organism>
<feature type="transmembrane region" description="Helical" evidence="1">
    <location>
        <begin position="33"/>
        <end position="53"/>
    </location>
</feature>
<name>A0A415QF94_9BACT</name>
<accession>A0A415QF94</accession>
<feature type="transmembrane region" description="Helical" evidence="1">
    <location>
        <begin position="187"/>
        <end position="206"/>
    </location>
</feature>
<dbReference type="RefSeq" id="WP_118450616.1">
    <property type="nucleotide sequence ID" value="NZ_QRPV01000020.1"/>
</dbReference>
<keyword evidence="1" id="KW-0472">Membrane</keyword>
<keyword evidence="1" id="KW-0812">Transmembrane</keyword>
<reference evidence="2 3" key="1">
    <citation type="submission" date="2018-08" db="EMBL/GenBank/DDBJ databases">
        <title>A genome reference for cultivated species of the human gut microbiota.</title>
        <authorList>
            <person name="Zou Y."/>
            <person name="Xue W."/>
            <person name="Luo G."/>
        </authorList>
    </citation>
    <scope>NUCLEOTIDE SEQUENCE [LARGE SCALE GENOMIC DNA]</scope>
    <source>
        <strain evidence="2 3">AF34-33</strain>
    </source>
</reference>
<feature type="transmembrane region" description="Helical" evidence="1">
    <location>
        <begin position="60"/>
        <end position="77"/>
    </location>
</feature>
<dbReference type="InterPro" id="IPR029468">
    <property type="entry name" value="O-ag_pol_Wzy"/>
</dbReference>
<feature type="transmembrane region" description="Helical" evidence="1">
    <location>
        <begin position="437"/>
        <end position="455"/>
    </location>
</feature>
<evidence type="ECO:0000313" key="2">
    <source>
        <dbReference type="EMBL" id="RHM41500.1"/>
    </source>
</evidence>
<dbReference type="Proteomes" id="UP000286038">
    <property type="component" value="Unassembled WGS sequence"/>
</dbReference>
<feature type="transmembrane region" description="Helical" evidence="1">
    <location>
        <begin position="218"/>
        <end position="247"/>
    </location>
</feature>
<sequence length="462" mass="52592">MRNSTKENLFIIEVMVGMIILVILPIHCFCDSIYAWIFVCFYLFSVYSIWIISDSKINPFILFFLTFGLFIGGRFFGKVLGYNAQIFELDFFITYTASPARKIELMILVIGFIWASVVGYICSCLYKPKKVLDFPTTITTNAAIANIVDKSFYFLAIVVVYSCLKNLSKVLSEGYVALYLKEQTEAYSGGNGMWGVLMLIFFGLAYGYGTRGIQKKYLLLYVIQSIFSIIMGQRGGFGTTLLILLWIYSFKHEISLKKMMICCVVGVLLILFAFSFSIRAAAQLGNDSLSDWEMLLSFISGQGITLMIFDASRLIEEYPILPYFNSLIPGVSSIYATLTGETLHSYDVTFPAYMGYCFNTSLFYKGFGLGWSVLSDIYLYANRYSLIFIFLSFVFGFIFSRIELYAISSRFYKSLLFTLAFPLMMLPRSGLNTFCTLLVYFFVVVLGLIFFIQLFKRGKAIN</sequence>
<feature type="transmembrane region" description="Helical" evidence="1">
    <location>
        <begin position="377"/>
        <end position="399"/>
    </location>
</feature>